<proteinExistence type="predicted"/>
<name>A0ABD0UV85_DENTH</name>
<gene>
    <name evidence="2" type="ORF">M5K25_014118</name>
</gene>
<sequence>MLISAFSPEGLNSSERFQQKTNFLTTSSIPHAFHDEASCSTPIIHHMANPEQDHRFVYNEQGHVDILNSPFFDVNPEVDQTVKEYIERITFTLAAAIKDQLSSVQWQIDSNTGFRDNQTQTSFEKDKVIRRDRLLCMFYENGGAALCVLLPPLLKFDFTVEVSTSDGLAAPNEDKLRSWTDMQQRKGSLDAIVFAQPQPSAVAMGALVQVVLVPISVKPNNEIAGRTCMADPEVDYGFLFDDQGMTDILRSPFFDMYFSFDKTANDYIDRILYQLSLAIEEHIRPGHWVIINRHPPPPTPATFPTTTIVGLLLLVKVGAYIPTTRVGGTARKARAYRLSCLPLYNPVKFITDSTLGGLQILLGYEKKEKTIDLKPPKSSTVKKKPHDSPSPQDLVQSASAHVHGRRSRTTPPLVDHMRKRVPASASCLGRTTRTQAESRSLLFCSVWDRCTSKAEGFRLRLSAWDGRTHAAIPLSHARSLYVWDRRQSTGERSALPFSRSLSFSRSISLFLGPTPARRTGRKNPQKNGRAHPLGDREDSSLPPKSSNRLLLLAQNEEIERDFK</sequence>
<feature type="region of interest" description="Disordered" evidence="1">
    <location>
        <begin position="373"/>
        <end position="420"/>
    </location>
</feature>
<feature type="compositionally biased region" description="Polar residues" evidence="1">
    <location>
        <begin position="389"/>
        <end position="399"/>
    </location>
</feature>
<organism evidence="2 3">
    <name type="scientific">Dendrobium thyrsiflorum</name>
    <name type="common">Pinecone-like raceme dendrobium</name>
    <name type="synonym">Orchid</name>
    <dbReference type="NCBI Taxonomy" id="117978"/>
    <lineage>
        <taxon>Eukaryota</taxon>
        <taxon>Viridiplantae</taxon>
        <taxon>Streptophyta</taxon>
        <taxon>Embryophyta</taxon>
        <taxon>Tracheophyta</taxon>
        <taxon>Spermatophyta</taxon>
        <taxon>Magnoliopsida</taxon>
        <taxon>Liliopsida</taxon>
        <taxon>Asparagales</taxon>
        <taxon>Orchidaceae</taxon>
        <taxon>Epidendroideae</taxon>
        <taxon>Malaxideae</taxon>
        <taxon>Dendrobiinae</taxon>
        <taxon>Dendrobium</taxon>
    </lineage>
</organism>
<evidence type="ECO:0000313" key="3">
    <source>
        <dbReference type="Proteomes" id="UP001552299"/>
    </source>
</evidence>
<accession>A0ABD0UV85</accession>
<evidence type="ECO:0000313" key="2">
    <source>
        <dbReference type="EMBL" id="KAL0916591.1"/>
    </source>
</evidence>
<comment type="caution">
    <text evidence="2">The sequence shown here is derived from an EMBL/GenBank/DDBJ whole genome shotgun (WGS) entry which is preliminary data.</text>
</comment>
<keyword evidence="3" id="KW-1185">Reference proteome</keyword>
<protein>
    <submittedName>
        <fullName evidence="2">Uncharacterized protein</fullName>
    </submittedName>
</protein>
<dbReference type="AlphaFoldDB" id="A0ABD0UV85"/>
<reference evidence="2 3" key="1">
    <citation type="journal article" date="2024" name="Plant Biotechnol. J.">
        <title>Dendrobium thyrsiflorum genome and its molecular insights into genes involved in important horticultural traits.</title>
        <authorList>
            <person name="Chen B."/>
            <person name="Wang J.Y."/>
            <person name="Zheng P.J."/>
            <person name="Li K.L."/>
            <person name="Liang Y.M."/>
            <person name="Chen X.F."/>
            <person name="Zhang C."/>
            <person name="Zhao X."/>
            <person name="He X."/>
            <person name="Zhang G.Q."/>
            <person name="Liu Z.J."/>
            <person name="Xu Q."/>
        </authorList>
    </citation>
    <scope>NUCLEOTIDE SEQUENCE [LARGE SCALE GENOMIC DNA]</scope>
    <source>
        <strain evidence="2">GZMU011</strain>
    </source>
</reference>
<dbReference type="EMBL" id="JANQDX010000011">
    <property type="protein sequence ID" value="KAL0916591.1"/>
    <property type="molecule type" value="Genomic_DNA"/>
</dbReference>
<evidence type="ECO:0000256" key="1">
    <source>
        <dbReference type="SAM" id="MobiDB-lite"/>
    </source>
</evidence>
<dbReference type="Proteomes" id="UP001552299">
    <property type="component" value="Unassembled WGS sequence"/>
</dbReference>
<feature type="region of interest" description="Disordered" evidence="1">
    <location>
        <begin position="513"/>
        <end position="548"/>
    </location>
</feature>